<dbReference type="Pfam" id="PF02984">
    <property type="entry name" value="Cyclin_C"/>
    <property type="match status" value="1"/>
</dbReference>
<comment type="caution">
    <text evidence="3">The sequence shown here is derived from an EMBL/GenBank/DDBJ whole genome shotgun (WGS) entry which is preliminary data.</text>
</comment>
<protein>
    <recommendedName>
        <fullName evidence="1">Cyclin C-terminal domain-containing protein</fullName>
    </recommendedName>
</protein>
<reference evidence="3" key="2">
    <citation type="submission" date="2021-02" db="EMBL/GenBank/DDBJ databases">
        <authorList>
            <person name="Kimball J.A."/>
            <person name="Haas M.W."/>
            <person name="Macchietto M."/>
            <person name="Kono T."/>
            <person name="Duquette J."/>
            <person name="Shao M."/>
        </authorList>
    </citation>
    <scope>NUCLEOTIDE SEQUENCE</scope>
    <source>
        <tissue evidence="3">Fresh leaf tissue</tissue>
    </source>
</reference>
<name>A0A8J5TDL9_ZIZPA</name>
<dbReference type="EMBL" id="JAAALK010000282">
    <property type="protein sequence ID" value="KAG8080800.1"/>
    <property type="molecule type" value="Genomic_DNA"/>
</dbReference>
<dbReference type="OrthoDB" id="5590282at2759"/>
<organism evidence="3 4">
    <name type="scientific">Zizania palustris</name>
    <name type="common">Northern wild rice</name>
    <dbReference type="NCBI Taxonomy" id="103762"/>
    <lineage>
        <taxon>Eukaryota</taxon>
        <taxon>Viridiplantae</taxon>
        <taxon>Streptophyta</taxon>
        <taxon>Embryophyta</taxon>
        <taxon>Tracheophyta</taxon>
        <taxon>Spermatophyta</taxon>
        <taxon>Magnoliopsida</taxon>
        <taxon>Liliopsida</taxon>
        <taxon>Poales</taxon>
        <taxon>Poaceae</taxon>
        <taxon>BOP clade</taxon>
        <taxon>Oryzoideae</taxon>
        <taxon>Oryzeae</taxon>
        <taxon>Zizaniinae</taxon>
        <taxon>Zizania</taxon>
    </lineage>
</organism>
<accession>A0A8J5TDL9</accession>
<keyword evidence="4" id="KW-1185">Reference proteome</keyword>
<dbReference type="AlphaFoldDB" id="A0A8J5TDL9"/>
<evidence type="ECO:0000259" key="1">
    <source>
        <dbReference type="Pfam" id="PF02984"/>
    </source>
</evidence>
<dbReference type="InterPro" id="IPR004367">
    <property type="entry name" value="Cyclin_C-dom"/>
</dbReference>
<reference evidence="3" key="1">
    <citation type="journal article" date="2021" name="bioRxiv">
        <title>Whole Genome Assembly and Annotation of Northern Wild Rice, Zizania palustris L., Supports a Whole Genome Duplication in the Zizania Genus.</title>
        <authorList>
            <person name="Haas M."/>
            <person name="Kono T."/>
            <person name="Macchietto M."/>
            <person name="Millas R."/>
            <person name="McGilp L."/>
            <person name="Shao M."/>
            <person name="Duquette J."/>
            <person name="Hirsch C.N."/>
            <person name="Kimball J."/>
        </authorList>
    </citation>
    <scope>NUCLEOTIDE SEQUENCE</scope>
    <source>
        <tissue evidence="3">Fresh leaf tissue</tissue>
    </source>
</reference>
<evidence type="ECO:0000313" key="3">
    <source>
        <dbReference type="EMBL" id="KAG8080800.1"/>
    </source>
</evidence>
<proteinExistence type="predicted"/>
<feature type="domain" description="Cyclin C-terminal" evidence="1">
    <location>
        <begin position="3"/>
        <end position="56"/>
    </location>
</feature>
<gene>
    <name evidence="3" type="ORF">GUJ93_ZPchr0007g3537</name>
    <name evidence="2" type="ORF">GUJ93_ZPchr0007g4624</name>
</gene>
<evidence type="ECO:0000313" key="4">
    <source>
        <dbReference type="Proteomes" id="UP000729402"/>
    </source>
</evidence>
<sequence>MQSKKLQALTGYRASELKDCIALVHDLQLNRKGTSLMAIRDKYKKDMFKGVSTLLPPVEIPASYFEDLKE</sequence>
<evidence type="ECO:0000313" key="2">
    <source>
        <dbReference type="EMBL" id="KAG8080797.1"/>
    </source>
</evidence>
<dbReference type="EMBL" id="JAAALK010000282">
    <property type="protein sequence ID" value="KAG8080797.1"/>
    <property type="molecule type" value="Genomic_DNA"/>
</dbReference>
<dbReference type="Proteomes" id="UP000729402">
    <property type="component" value="Unassembled WGS sequence"/>
</dbReference>